<dbReference type="Proteomes" id="UP000245946">
    <property type="component" value="Unassembled WGS sequence"/>
</dbReference>
<dbReference type="AlphaFoldDB" id="A0A316Z972"/>
<dbReference type="EMBL" id="KZ819294">
    <property type="protein sequence ID" value="PWN97538.1"/>
    <property type="molecule type" value="Genomic_DNA"/>
</dbReference>
<evidence type="ECO:0000259" key="6">
    <source>
        <dbReference type="PROSITE" id="PS50255"/>
    </source>
</evidence>
<dbReference type="RefSeq" id="XP_025597817.1">
    <property type="nucleotide sequence ID" value="XM_025745284.1"/>
</dbReference>
<evidence type="ECO:0000313" key="8">
    <source>
        <dbReference type="Proteomes" id="UP000245946"/>
    </source>
</evidence>
<evidence type="ECO:0000256" key="4">
    <source>
        <dbReference type="ARBA" id="ARBA00038168"/>
    </source>
</evidence>
<feature type="domain" description="Cytochrome b5 heme-binding" evidence="6">
    <location>
        <begin position="2"/>
        <end position="78"/>
    </location>
</feature>
<reference evidence="7 8" key="1">
    <citation type="journal article" date="2018" name="Mol. Biol. Evol.">
        <title>Broad Genomic Sampling Reveals a Smut Pathogenic Ancestry of the Fungal Clade Ustilaginomycotina.</title>
        <authorList>
            <person name="Kijpornyongpan T."/>
            <person name="Mondo S.J."/>
            <person name="Barry K."/>
            <person name="Sandor L."/>
            <person name="Lee J."/>
            <person name="Lipzen A."/>
            <person name="Pangilinan J."/>
            <person name="LaButti K."/>
            <person name="Hainaut M."/>
            <person name="Henrissat B."/>
            <person name="Grigoriev I.V."/>
            <person name="Spatafora J.W."/>
            <person name="Aime M.C."/>
        </authorList>
    </citation>
    <scope>NUCLEOTIDE SEQUENCE [LARGE SCALE GENOMIC DNA]</scope>
    <source>
        <strain evidence="7 8">MCA 4186</strain>
    </source>
</reference>
<keyword evidence="3 5" id="KW-0408">Iron</keyword>
<dbReference type="GO" id="GO:0020037">
    <property type="term" value="F:heme binding"/>
    <property type="evidence" value="ECO:0007669"/>
    <property type="project" value="UniProtKB-UniRule"/>
</dbReference>
<sequence length="83" mass="9150">MSKTFSAEEVKKHASEESVWVVVDGGVYDVTSFLDDHPGGKKILLRNGGKDATEAFWTYHSEKVLKKQGGKLKIGELEPSSKL</sequence>
<dbReference type="InterPro" id="IPR050668">
    <property type="entry name" value="Cytochrome_b5"/>
</dbReference>
<evidence type="ECO:0000256" key="1">
    <source>
        <dbReference type="ARBA" id="ARBA00022617"/>
    </source>
</evidence>
<keyword evidence="2 5" id="KW-0479">Metal-binding</keyword>
<dbReference type="PANTHER" id="PTHR19359:SF112">
    <property type="entry name" value="CYTOCHROME B5 HEME-BINDING DOMAIN-CONTAINING PROTEIN"/>
    <property type="match status" value="1"/>
</dbReference>
<dbReference type="InterPro" id="IPR036400">
    <property type="entry name" value="Cyt_B5-like_heme/steroid_sf"/>
</dbReference>
<evidence type="ECO:0000256" key="5">
    <source>
        <dbReference type="RuleBase" id="RU362121"/>
    </source>
</evidence>
<dbReference type="InterPro" id="IPR018506">
    <property type="entry name" value="Cyt_B5_heme-BS"/>
</dbReference>
<comment type="similarity">
    <text evidence="4 5">Belongs to the cytochrome b5 family.</text>
</comment>
<dbReference type="STRING" id="58919.A0A316Z972"/>
<dbReference type="SMART" id="SM01117">
    <property type="entry name" value="Cyt-b5"/>
    <property type="match status" value="1"/>
</dbReference>
<accession>A0A316Z972</accession>
<dbReference type="GO" id="GO:0005789">
    <property type="term" value="C:endoplasmic reticulum membrane"/>
    <property type="evidence" value="ECO:0007669"/>
    <property type="project" value="TreeGrafter"/>
</dbReference>
<proteinExistence type="inferred from homology"/>
<dbReference type="GO" id="GO:0046872">
    <property type="term" value="F:metal ion binding"/>
    <property type="evidence" value="ECO:0007669"/>
    <property type="project" value="UniProtKB-UniRule"/>
</dbReference>
<gene>
    <name evidence="7" type="ORF">FA09DRAFT_360869</name>
</gene>
<protein>
    <submittedName>
        <fullName evidence="7">Putative cytochrome b5</fullName>
    </submittedName>
</protein>
<dbReference type="Pfam" id="PF00173">
    <property type="entry name" value="Cyt-b5"/>
    <property type="match status" value="1"/>
</dbReference>
<dbReference type="PANTHER" id="PTHR19359">
    <property type="entry name" value="CYTOCHROME B5"/>
    <property type="match status" value="1"/>
</dbReference>
<evidence type="ECO:0000313" key="7">
    <source>
        <dbReference type="EMBL" id="PWN97538.1"/>
    </source>
</evidence>
<keyword evidence="1 5" id="KW-0349">Heme</keyword>
<dbReference type="GeneID" id="37272828"/>
<dbReference type="SUPFAM" id="SSF55856">
    <property type="entry name" value="Cytochrome b5-like heme/steroid binding domain"/>
    <property type="match status" value="1"/>
</dbReference>
<dbReference type="Gene3D" id="3.10.120.10">
    <property type="entry name" value="Cytochrome b5-like heme/steroid binding domain"/>
    <property type="match status" value="1"/>
</dbReference>
<dbReference type="FunFam" id="3.10.120.10:FF:000007">
    <property type="entry name" value="Sulfite oxidase, mitochondrial"/>
    <property type="match status" value="1"/>
</dbReference>
<dbReference type="PRINTS" id="PR00363">
    <property type="entry name" value="CYTOCHROMEB5"/>
</dbReference>
<dbReference type="InterPro" id="IPR001199">
    <property type="entry name" value="Cyt_B5-like_heme/steroid-bd"/>
</dbReference>
<keyword evidence="8" id="KW-1185">Reference proteome</keyword>
<evidence type="ECO:0000256" key="3">
    <source>
        <dbReference type="ARBA" id="ARBA00023004"/>
    </source>
</evidence>
<dbReference type="PROSITE" id="PS00191">
    <property type="entry name" value="CYTOCHROME_B5_1"/>
    <property type="match status" value="1"/>
</dbReference>
<organism evidence="7 8">
    <name type="scientific">Tilletiopsis washingtonensis</name>
    <dbReference type="NCBI Taxonomy" id="58919"/>
    <lineage>
        <taxon>Eukaryota</taxon>
        <taxon>Fungi</taxon>
        <taxon>Dikarya</taxon>
        <taxon>Basidiomycota</taxon>
        <taxon>Ustilaginomycotina</taxon>
        <taxon>Exobasidiomycetes</taxon>
        <taxon>Entylomatales</taxon>
        <taxon>Entylomatales incertae sedis</taxon>
        <taxon>Tilletiopsis</taxon>
    </lineage>
</organism>
<evidence type="ECO:0000256" key="2">
    <source>
        <dbReference type="ARBA" id="ARBA00022723"/>
    </source>
</evidence>
<dbReference type="OrthoDB" id="260519at2759"/>
<dbReference type="PROSITE" id="PS50255">
    <property type="entry name" value="CYTOCHROME_B5_2"/>
    <property type="match status" value="1"/>
</dbReference>
<name>A0A316Z972_9BASI</name>